<comment type="function">
    <text evidence="3 5">This protein binds to the 23S rRNA, and is important in its secondary structure. It is located near the subunit interface in the base of the L7/L12 stalk, and near the tRNA binding site of the peptidyltransferase center.</text>
</comment>
<dbReference type="PRINTS" id="PR00059">
    <property type="entry name" value="RIBOSOMALL6"/>
</dbReference>
<keyword evidence="3 5" id="KW-0699">rRNA-binding</keyword>
<gene>
    <name evidence="3 7" type="primary">rplF</name>
    <name evidence="7" type="ORF">ACFSRZ_02865</name>
</gene>
<evidence type="ECO:0000259" key="6">
    <source>
        <dbReference type="Pfam" id="PF00347"/>
    </source>
</evidence>
<evidence type="ECO:0000313" key="7">
    <source>
        <dbReference type="EMBL" id="MFD2566297.1"/>
    </source>
</evidence>
<evidence type="ECO:0000256" key="3">
    <source>
        <dbReference type="HAMAP-Rule" id="MF_01365"/>
    </source>
</evidence>
<keyword evidence="2 3" id="KW-0687">Ribonucleoprotein</keyword>
<dbReference type="InterPro" id="IPR000702">
    <property type="entry name" value="Ribosomal_uL6-like"/>
</dbReference>
<evidence type="ECO:0000256" key="2">
    <source>
        <dbReference type="ARBA" id="ARBA00023274"/>
    </source>
</evidence>
<dbReference type="InterPro" id="IPR036789">
    <property type="entry name" value="Ribosomal_uL6-like_a/b-dom_sf"/>
</dbReference>
<keyword evidence="3 5" id="KW-0694">RNA-binding</keyword>
<dbReference type="Proteomes" id="UP001597508">
    <property type="component" value="Unassembled WGS sequence"/>
</dbReference>
<dbReference type="NCBIfam" id="TIGR03654">
    <property type="entry name" value="L6_bact"/>
    <property type="match status" value="1"/>
</dbReference>
<comment type="caution">
    <text evidence="7">The sequence shown here is derived from an EMBL/GenBank/DDBJ whole genome shotgun (WGS) entry which is preliminary data.</text>
</comment>
<dbReference type="Pfam" id="PF00347">
    <property type="entry name" value="Ribosomal_L6"/>
    <property type="match status" value="2"/>
</dbReference>
<dbReference type="InterPro" id="IPR020040">
    <property type="entry name" value="Ribosomal_uL6_a/b-dom"/>
</dbReference>
<dbReference type="GO" id="GO:0005840">
    <property type="term" value="C:ribosome"/>
    <property type="evidence" value="ECO:0007669"/>
    <property type="project" value="UniProtKB-KW"/>
</dbReference>
<evidence type="ECO:0000256" key="1">
    <source>
        <dbReference type="ARBA" id="ARBA00022980"/>
    </source>
</evidence>
<accession>A0ABW5LPE3</accession>
<dbReference type="PROSITE" id="PS00525">
    <property type="entry name" value="RIBOSOMAL_L6_1"/>
    <property type="match status" value="1"/>
</dbReference>
<reference evidence="8" key="1">
    <citation type="journal article" date="2019" name="Int. J. Syst. Evol. Microbiol.">
        <title>The Global Catalogue of Microorganisms (GCM) 10K type strain sequencing project: providing services to taxonomists for standard genome sequencing and annotation.</title>
        <authorList>
            <consortium name="The Broad Institute Genomics Platform"/>
            <consortium name="The Broad Institute Genome Sequencing Center for Infectious Disease"/>
            <person name="Wu L."/>
            <person name="Ma J."/>
        </authorList>
    </citation>
    <scope>NUCLEOTIDE SEQUENCE [LARGE SCALE GENOMIC DNA]</scope>
    <source>
        <strain evidence="8">KCTC 52127</strain>
    </source>
</reference>
<feature type="domain" description="Large ribosomal subunit protein uL6 alpha-beta" evidence="6">
    <location>
        <begin position="11"/>
        <end position="82"/>
    </location>
</feature>
<dbReference type="RefSeq" id="WP_379665012.1">
    <property type="nucleotide sequence ID" value="NZ_JBHULH010000001.1"/>
</dbReference>
<dbReference type="InterPro" id="IPR002358">
    <property type="entry name" value="Ribosomal_uL6_CS"/>
</dbReference>
<evidence type="ECO:0000313" key="8">
    <source>
        <dbReference type="Proteomes" id="UP001597508"/>
    </source>
</evidence>
<evidence type="ECO:0000256" key="4">
    <source>
        <dbReference type="RuleBase" id="RU003869"/>
    </source>
</evidence>
<name>A0ABW5LPE3_9FLAO</name>
<evidence type="ECO:0000256" key="5">
    <source>
        <dbReference type="RuleBase" id="RU003870"/>
    </source>
</evidence>
<dbReference type="PANTHER" id="PTHR11655">
    <property type="entry name" value="60S/50S RIBOSOMAL PROTEIN L6/L9"/>
    <property type="match status" value="1"/>
</dbReference>
<comment type="similarity">
    <text evidence="3 4">Belongs to the universal ribosomal protein uL6 family.</text>
</comment>
<dbReference type="PANTHER" id="PTHR11655:SF14">
    <property type="entry name" value="LARGE RIBOSOMAL SUBUNIT PROTEIN UL6M"/>
    <property type="match status" value="1"/>
</dbReference>
<protein>
    <recommendedName>
        <fullName evidence="3">Large ribosomal subunit protein uL6</fullName>
    </recommendedName>
</protein>
<comment type="subunit">
    <text evidence="3">Part of the 50S ribosomal subunit.</text>
</comment>
<dbReference type="PIRSF" id="PIRSF002162">
    <property type="entry name" value="Ribosomal_L6"/>
    <property type="match status" value="1"/>
</dbReference>
<keyword evidence="8" id="KW-1185">Reference proteome</keyword>
<dbReference type="InterPro" id="IPR019906">
    <property type="entry name" value="Ribosomal_uL6_bac-type"/>
</dbReference>
<sequence>MSRIGNNPISIPQGVEVNVNDNVITVKGKLGELSQEFSDAVSLKIEDGTITVERASDSKPHRAQHGLYRSLINNMVEGVSKGYTKELELVGVGYRASNQGQKLDLALGFSHNIVIELAPEVKVETISEKGKNPIVKLTSHDKQLVGQVAAKIRSFRKPEPYKGKGVKFVGEQIRRKAGKSA</sequence>
<dbReference type="SUPFAM" id="SSF56053">
    <property type="entry name" value="Ribosomal protein L6"/>
    <property type="match status" value="2"/>
</dbReference>
<organism evidence="7 8">
    <name type="scientific">Pseudotenacibaculum haliotis</name>
    <dbReference type="NCBI Taxonomy" id="1862138"/>
    <lineage>
        <taxon>Bacteria</taxon>
        <taxon>Pseudomonadati</taxon>
        <taxon>Bacteroidota</taxon>
        <taxon>Flavobacteriia</taxon>
        <taxon>Flavobacteriales</taxon>
        <taxon>Flavobacteriaceae</taxon>
        <taxon>Pseudotenacibaculum</taxon>
    </lineage>
</organism>
<dbReference type="Gene3D" id="3.90.930.12">
    <property type="entry name" value="Ribosomal protein L6, alpha-beta domain"/>
    <property type="match status" value="2"/>
</dbReference>
<feature type="domain" description="Large ribosomal subunit protein uL6 alpha-beta" evidence="6">
    <location>
        <begin position="90"/>
        <end position="167"/>
    </location>
</feature>
<dbReference type="EMBL" id="JBHULH010000001">
    <property type="protein sequence ID" value="MFD2566297.1"/>
    <property type="molecule type" value="Genomic_DNA"/>
</dbReference>
<dbReference type="HAMAP" id="MF_01365_B">
    <property type="entry name" value="Ribosomal_uL6_B"/>
    <property type="match status" value="1"/>
</dbReference>
<keyword evidence="1 3" id="KW-0689">Ribosomal protein</keyword>
<proteinExistence type="inferred from homology"/>